<evidence type="ECO:0000313" key="1">
    <source>
        <dbReference type="EMBL" id="KRO78190.1"/>
    </source>
</evidence>
<organism evidence="1 2">
    <name type="scientific">OM182 bacterium BACL3 MAG-120619-bin3</name>
    <dbReference type="NCBI Taxonomy" id="1655593"/>
    <lineage>
        <taxon>Bacteria</taxon>
        <taxon>Pseudomonadati</taxon>
        <taxon>Pseudomonadota</taxon>
        <taxon>Gammaproteobacteria</taxon>
        <taxon>OMG group</taxon>
        <taxon>OM182 clade</taxon>
    </lineage>
</organism>
<sequence>MNKISDFSFQISTISVDADSTTLNMEAQVGKYGNVYLSITLLSSSSDRDTGTYIGEARTITAEGEMIAASLQGLWKREGTLIHAKGLDNASNGDQNFAEATFDLIQKTWVGAVYDVWS</sequence>
<dbReference type="Proteomes" id="UP000051242">
    <property type="component" value="Unassembled WGS sequence"/>
</dbReference>
<comment type="caution">
    <text evidence="1">The sequence shown here is derived from an EMBL/GenBank/DDBJ whole genome shotgun (WGS) entry which is preliminary data.</text>
</comment>
<reference evidence="1 2" key="1">
    <citation type="submission" date="2015-10" db="EMBL/GenBank/DDBJ databases">
        <title>Metagenome-Assembled Genomes uncover a global brackish microbiome.</title>
        <authorList>
            <person name="Hugerth L.W."/>
            <person name="Larsson J."/>
            <person name="Alneberg J."/>
            <person name="Lindh M.V."/>
            <person name="Legrand C."/>
            <person name="Pinhassi J."/>
            <person name="Andersson A.F."/>
        </authorList>
    </citation>
    <scope>NUCLEOTIDE SEQUENCE [LARGE SCALE GENOMIC DNA]</scope>
    <source>
        <strain evidence="1">BACL22 MAG-120619-bin3</strain>
    </source>
</reference>
<dbReference type="EMBL" id="LICD01000351">
    <property type="protein sequence ID" value="KRO78190.1"/>
    <property type="molecule type" value="Genomic_DNA"/>
</dbReference>
<name>A0A0R2SU36_9GAMM</name>
<accession>A0A0R2SU36</accession>
<dbReference type="AlphaFoldDB" id="A0A0R2SU36"/>
<proteinExistence type="predicted"/>
<gene>
    <name evidence="1" type="ORF">ABR85_00955</name>
</gene>
<evidence type="ECO:0000313" key="2">
    <source>
        <dbReference type="Proteomes" id="UP000051242"/>
    </source>
</evidence>
<protein>
    <submittedName>
        <fullName evidence="1">Uncharacterized protein</fullName>
    </submittedName>
</protein>